<name>A0A7S3C5C4_9EUKA</name>
<evidence type="ECO:0000313" key="1">
    <source>
        <dbReference type="EMBL" id="CAE0154609.1"/>
    </source>
</evidence>
<organism evidence="1">
    <name type="scientific">Haptolina ericina</name>
    <dbReference type="NCBI Taxonomy" id="156174"/>
    <lineage>
        <taxon>Eukaryota</taxon>
        <taxon>Haptista</taxon>
        <taxon>Haptophyta</taxon>
        <taxon>Prymnesiophyceae</taxon>
        <taxon>Prymnesiales</taxon>
        <taxon>Prymnesiaceae</taxon>
        <taxon>Haptolina</taxon>
    </lineage>
</organism>
<dbReference type="EMBL" id="HBHX01073388">
    <property type="protein sequence ID" value="CAE0154609.1"/>
    <property type="molecule type" value="Transcribed_RNA"/>
</dbReference>
<gene>
    <name evidence="1" type="ORF">HERI1096_LOCUS40626</name>
</gene>
<accession>A0A7S3C5C4</accession>
<sequence>MQSKSNLISEPDLSPAVTPVSGALVQASNTKRVRALPAGQLTLCACSPSHPVREVVALQRDRRVCRGRAAVIAAAAWVVGLKVQPGFAWETDCDWDPTSDWDAAASSGEVDGSRLAQAKRKRMKPFRSHPRLVSSTCQEEIQEEGDLRFNLRLNLRLSLHLNRLLSGCGFDSDPRFDSS</sequence>
<dbReference type="AlphaFoldDB" id="A0A7S3C5C4"/>
<protein>
    <submittedName>
        <fullName evidence="1">Uncharacterized protein</fullName>
    </submittedName>
</protein>
<reference evidence="1" key="1">
    <citation type="submission" date="2021-01" db="EMBL/GenBank/DDBJ databases">
        <authorList>
            <person name="Corre E."/>
            <person name="Pelletier E."/>
            <person name="Niang G."/>
            <person name="Scheremetjew M."/>
            <person name="Finn R."/>
            <person name="Kale V."/>
            <person name="Holt S."/>
            <person name="Cochrane G."/>
            <person name="Meng A."/>
            <person name="Brown T."/>
            <person name="Cohen L."/>
        </authorList>
    </citation>
    <scope>NUCLEOTIDE SEQUENCE</scope>
    <source>
        <strain evidence="1">CCMP281</strain>
    </source>
</reference>
<proteinExistence type="predicted"/>